<protein>
    <submittedName>
        <fullName evidence="1">Uncharacterized protein</fullName>
    </submittedName>
</protein>
<name>A0A9D4D323_DREPO</name>
<evidence type="ECO:0000313" key="1">
    <source>
        <dbReference type="EMBL" id="KAH3738163.1"/>
    </source>
</evidence>
<dbReference type="AlphaFoldDB" id="A0A9D4D323"/>
<accession>A0A9D4D323</accession>
<comment type="caution">
    <text evidence="1">The sequence shown here is derived from an EMBL/GenBank/DDBJ whole genome shotgun (WGS) entry which is preliminary data.</text>
</comment>
<evidence type="ECO:0000313" key="2">
    <source>
        <dbReference type="Proteomes" id="UP000828390"/>
    </source>
</evidence>
<dbReference type="Proteomes" id="UP000828390">
    <property type="component" value="Unassembled WGS sequence"/>
</dbReference>
<gene>
    <name evidence="1" type="ORF">DPMN_044791</name>
</gene>
<sequence>MLSLPLGVAGSVYHEHVRRNRSAIPSSRNGEATTFQSFTFPQALQNCNCSIKLNEPDIVD</sequence>
<proteinExistence type="predicted"/>
<reference evidence="1" key="1">
    <citation type="journal article" date="2019" name="bioRxiv">
        <title>The Genome of the Zebra Mussel, Dreissena polymorpha: A Resource for Invasive Species Research.</title>
        <authorList>
            <person name="McCartney M.A."/>
            <person name="Auch B."/>
            <person name="Kono T."/>
            <person name="Mallez S."/>
            <person name="Zhang Y."/>
            <person name="Obille A."/>
            <person name="Becker A."/>
            <person name="Abrahante J.E."/>
            <person name="Garbe J."/>
            <person name="Badalamenti J.P."/>
            <person name="Herman A."/>
            <person name="Mangelson H."/>
            <person name="Liachko I."/>
            <person name="Sullivan S."/>
            <person name="Sone E.D."/>
            <person name="Koren S."/>
            <person name="Silverstein K.A.T."/>
            <person name="Beckman K.B."/>
            <person name="Gohl D.M."/>
        </authorList>
    </citation>
    <scope>NUCLEOTIDE SEQUENCE</scope>
    <source>
        <strain evidence="1">Duluth1</strain>
        <tissue evidence="1">Whole animal</tissue>
    </source>
</reference>
<dbReference type="EMBL" id="JAIWYP010000011">
    <property type="protein sequence ID" value="KAH3738163.1"/>
    <property type="molecule type" value="Genomic_DNA"/>
</dbReference>
<organism evidence="1 2">
    <name type="scientific">Dreissena polymorpha</name>
    <name type="common">Zebra mussel</name>
    <name type="synonym">Mytilus polymorpha</name>
    <dbReference type="NCBI Taxonomy" id="45954"/>
    <lineage>
        <taxon>Eukaryota</taxon>
        <taxon>Metazoa</taxon>
        <taxon>Spiralia</taxon>
        <taxon>Lophotrochozoa</taxon>
        <taxon>Mollusca</taxon>
        <taxon>Bivalvia</taxon>
        <taxon>Autobranchia</taxon>
        <taxon>Heteroconchia</taxon>
        <taxon>Euheterodonta</taxon>
        <taxon>Imparidentia</taxon>
        <taxon>Neoheterodontei</taxon>
        <taxon>Myida</taxon>
        <taxon>Dreissenoidea</taxon>
        <taxon>Dreissenidae</taxon>
        <taxon>Dreissena</taxon>
    </lineage>
</organism>
<keyword evidence="2" id="KW-1185">Reference proteome</keyword>
<reference evidence="1" key="2">
    <citation type="submission" date="2020-11" db="EMBL/GenBank/DDBJ databases">
        <authorList>
            <person name="McCartney M.A."/>
            <person name="Auch B."/>
            <person name="Kono T."/>
            <person name="Mallez S."/>
            <person name="Becker A."/>
            <person name="Gohl D.M."/>
            <person name="Silverstein K.A.T."/>
            <person name="Koren S."/>
            <person name="Bechman K.B."/>
            <person name="Herman A."/>
            <person name="Abrahante J.E."/>
            <person name="Garbe J."/>
        </authorList>
    </citation>
    <scope>NUCLEOTIDE SEQUENCE</scope>
    <source>
        <strain evidence="1">Duluth1</strain>
        <tissue evidence="1">Whole animal</tissue>
    </source>
</reference>